<evidence type="ECO:0000256" key="2">
    <source>
        <dbReference type="SAM" id="MobiDB-lite"/>
    </source>
</evidence>
<keyword evidence="4" id="KW-1185">Reference proteome</keyword>
<dbReference type="OrthoDB" id="9836629at2759"/>
<dbReference type="KEGG" id="tmu:101345393"/>
<dbReference type="PANTHER" id="PTHR22879:SF14">
    <property type="entry name" value="NUT FAMILY MEMBER 2A-RELATED"/>
    <property type="match status" value="1"/>
</dbReference>
<evidence type="ECO:0000313" key="5">
    <source>
        <dbReference type="RefSeq" id="XP_012413252.1"/>
    </source>
</evidence>
<dbReference type="STRING" id="127582.A0A2Y9FZF1"/>
<evidence type="ECO:0000256" key="1">
    <source>
        <dbReference type="ARBA" id="ARBA00010586"/>
    </source>
</evidence>
<feature type="region of interest" description="Disordered" evidence="2">
    <location>
        <begin position="105"/>
        <end position="132"/>
    </location>
</feature>
<dbReference type="InParanoid" id="A0A2Y9FZF1"/>
<dbReference type="InterPro" id="IPR024309">
    <property type="entry name" value="NUT_N"/>
</dbReference>
<comment type="similarity">
    <text evidence="1">Belongs to the NUT family.</text>
</comment>
<reference evidence="5" key="1">
    <citation type="submission" date="2025-08" db="UniProtKB">
        <authorList>
            <consortium name="RefSeq"/>
        </authorList>
    </citation>
    <scope>IDENTIFICATION</scope>
</reference>
<feature type="domain" description="Nuclear Testis protein N-terminal" evidence="3">
    <location>
        <begin position="60"/>
        <end position="242"/>
    </location>
</feature>
<dbReference type="PANTHER" id="PTHR22879">
    <property type="entry name" value="NUT FAMILY MEMBER 1"/>
    <property type="match status" value="1"/>
</dbReference>
<dbReference type="InterPro" id="IPR024310">
    <property type="entry name" value="NUT"/>
</dbReference>
<evidence type="ECO:0000313" key="4">
    <source>
        <dbReference type="Proteomes" id="UP000248480"/>
    </source>
</evidence>
<protein>
    <submittedName>
        <fullName evidence="5">NUT family member 2D-like</fullName>
    </submittedName>
</protein>
<dbReference type="Proteomes" id="UP000248480">
    <property type="component" value="Unplaced"/>
</dbReference>
<sequence length="246" mass="27429">MTISPVEGCQIAVVSAQACGDGFKRRCLITVDADHLVHEANIYLAIINLIIIYRTLNTVAEEELQIQKLQQRNASVCLHPPATWNLDPHGPSSSVVGQHSVFIPKKGGPKAQPPNQHQHRPQCPWEPKRPNEIPPKAVKECVEIMEGLLGPAHSATGEPDGKYEEENEQQQEENGIYPDSGFFCYMDKPCSQEAFITKVEAVIHPQFLEMVLSPESQVDPMSFTQELEEEEGLTPTQVNQRRKGES</sequence>
<feature type="region of interest" description="Disordered" evidence="2">
    <location>
        <begin position="214"/>
        <end position="246"/>
    </location>
</feature>
<dbReference type="RefSeq" id="XP_012413252.1">
    <property type="nucleotide sequence ID" value="XM_012557798.2"/>
</dbReference>
<accession>A0A2Y9FZF1</accession>
<evidence type="ECO:0000259" key="3">
    <source>
        <dbReference type="Pfam" id="PF12881"/>
    </source>
</evidence>
<name>A0A2Y9FZF1_TRIMA</name>
<organism evidence="4 5">
    <name type="scientific">Trichechus manatus latirostris</name>
    <name type="common">Florida manatee</name>
    <dbReference type="NCBI Taxonomy" id="127582"/>
    <lineage>
        <taxon>Eukaryota</taxon>
        <taxon>Metazoa</taxon>
        <taxon>Chordata</taxon>
        <taxon>Craniata</taxon>
        <taxon>Vertebrata</taxon>
        <taxon>Euteleostomi</taxon>
        <taxon>Mammalia</taxon>
        <taxon>Eutheria</taxon>
        <taxon>Afrotheria</taxon>
        <taxon>Sirenia</taxon>
        <taxon>Trichechidae</taxon>
        <taxon>Trichechus</taxon>
    </lineage>
</organism>
<feature type="region of interest" description="Disordered" evidence="2">
    <location>
        <begin position="151"/>
        <end position="172"/>
    </location>
</feature>
<dbReference type="GeneID" id="101345393"/>
<gene>
    <name evidence="5" type="primary">LOC101345393</name>
</gene>
<dbReference type="Pfam" id="PF12881">
    <property type="entry name" value="NUT"/>
    <property type="match status" value="1"/>
</dbReference>
<proteinExistence type="inferred from homology"/>
<dbReference type="AlphaFoldDB" id="A0A2Y9FZF1"/>